<proteinExistence type="predicted"/>
<evidence type="ECO:0000313" key="2">
    <source>
        <dbReference type="Proteomes" id="UP000076154"/>
    </source>
</evidence>
<dbReference type="EMBL" id="LUEZ02000087">
    <property type="protein sequence ID" value="RDB18805.1"/>
    <property type="molecule type" value="Genomic_DNA"/>
</dbReference>
<accession>A0A369JEH0</accession>
<gene>
    <name evidence="1" type="ORF">Hypma_014491</name>
</gene>
<comment type="caution">
    <text evidence="1">The sequence shown here is derived from an EMBL/GenBank/DDBJ whole genome shotgun (WGS) entry which is preliminary data.</text>
</comment>
<protein>
    <submittedName>
        <fullName evidence="1">Uncharacterized protein</fullName>
    </submittedName>
</protein>
<evidence type="ECO:0000313" key="1">
    <source>
        <dbReference type="EMBL" id="RDB18805.1"/>
    </source>
</evidence>
<keyword evidence="2" id="KW-1185">Reference proteome</keyword>
<organism evidence="1 2">
    <name type="scientific">Hypsizygus marmoreus</name>
    <name type="common">White beech mushroom</name>
    <name type="synonym">Agaricus marmoreus</name>
    <dbReference type="NCBI Taxonomy" id="39966"/>
    <lineage>
        <taxon>Eukaryota</taxon>
        <taxon>Fungi</taxon>
        <taxon>Dikarya</taxon>
        <taxon>Basidiomycota</taxon>
        <taxon>Agaricomycotina</taxon>
        <taxon>Agaricomycetes</taxon>
        <taxon>Agaricomycetidae</taxon>
        <taxon>Agaricales</taxon>
        <taxon>Tricholomatineae</taxon>
        <taxon>Lyophyllaceae</taxon>
        <taxon>Hypsizygus</taxon>
    </lineage>
</organism>
<name>A0A369JEH0_HYPMA</name>
<dbReference type="InParanoid" id="A0A369JEH0"/>
<reference evidence="1" key="1">
    <citation type="submission" date="2018-04" db="EMBL/GenBank/DDBJ databases">
        <title>Whole genome sequencing of Hypsizygus marmoreus.</title>
        <authorList>
            <person name="Choi I.-G."/>
            <person name="Min B."/>
            <person name="Kim J.-G."/>
            <person name="Kim S."/>
            <person name="Oh Y.-L."/>
            <person name="Kong W.-S."/>
            <person name="Park H."/>
            <person name="Jeong J."/>
            <person name="Song E.-S."/>
        </authorList>
    </citation>
    <scope>NUCLEOTIDE SEQUENCE [LARGE SCALE GENOMIC DNA]</scope>
    <source>
        <strain evidence="1">51987-8</strain>
    </source>
</reference>
<sequence length="204" mass="22898">MRVTLHTRLRLLPILIVYGLSAVMGAIREFGPLHPSWCIMGGSARKEYDMCKGRRETPPIRPFQMTTPRAQWFFTKVRSAWLSFYVLDFGRRPEAETVHIDMVGPVTSRDIDCGIRSGADLLGTGPSVDTLTDTLKRMVQRERSGLVLRHPGSMLTLDVLLLAIKCHSFRSRLDIHSLTKPYAGKNPLLSVLNPPFQAVVPDNS</sequence>
<dbReference type="Proteomes" id="UP000076154">
    <property type="component" value="Unassembled WGS sequence"/>
</dbReference>
<dbReference type="AlphaFoldDB" id="A0A369JEH0"/>